<evidence type="ECO:0000313" key="10">
    <source>
        <dbReference type="EMBL" id="OHT22281.1"/>
    </source>
</evidence>
<evidence type="ECO:0000256" key="7">
    <source>
        <dbReference type="ARBA" id="ARBA00023136"/>
    </source>
</evidence>
<feature type="transmembrane region" description="Helical" evidence="9">
    <location>
        <begin position="337"/>
        <end position="364"/>
    </location>
</feature>
<evidence type="ECO:0000256" key="6">
    <source>
        <dbReference type="ARBA" id="ARBA00022989"/>
    </source>
</evidence>
<reference evidence="10 11" key="1">
    <citation type="submission" date="2016-09" db="EMBL/GenBank/DDBJ databases">
        <title>Metabolic pathway, cell adaptation mechanisms and a novel monoxygenase revealed through proteogenomic-transcription analysis of a Sphingomonas haloaromaticamans strain degrading the fungicide ortho-phenylphenol.</title>
        <authorList>
            <person name="Perruchon C."/>
            <person name="Papadopoulou E.S."/>
            <person name="Rousidou C."/>
            <person name="Vasileiadis S."/>
            <person name="Tanou G."/>
            <person name="Amoutzias G."/>
            <person name="Molassiotis A."/>
            <person name="Karpouzas D.G."/>
        </authorList>
    </citation>
    <scope>NUCLEOTIDE SEQUENCE [LARGE SCALE GENOMIC DNA]</scope>
    <source>
        <strain evidence="10 11">P3</strain>
    </source>
</reference>
<evidence type="ECO:0000256" key="8">
    <source>
        <dbReference type="ARBA" id="ARBA00045636"/>
    </source>
</evidence>
<feature type="transmembrane region" description="Helical" evidence="9">
    <location>
        <begin position="159"/>
        <end position="179"/>
    </location>
</feature>
<dbReference type="PANTHER" id="PTHR42770:SF18">
    <property type="entry name" value="ARGININE_AGMATINE ANTIPORTER"/>
    <property type="match status" value="1"/>
</dbReference>
<evidence type="ECO:0000313" key="11">
    <source>
        <dbReference type="Proteomes" id="UP000179467"/>
    </source>
</evidence>
<dbReference type="Pfam" id="PF13520">
    <property type="entry name" value="AA_permease_2"/>
    <property type="match status" value="1"/>
</dbReference>
<feature type="transmembrane region" description="Helical" evidence="9">
    <location>
        <begin position="45"/>
        <end position="68"/>
    </location>
</feature>
<comment type="subcellular location">
    <subcellularLocation>
        <location evidence="1">Cell membrane</location>
        <topology evidence="1">Multi-pass membrane protein</topology>
    </subcellularLocation>
</comment>
<dbReference type="PIRSF" id="PIRSF006060">
    <property type="entry name" value="AA_transporter"/>
    <property type="match status" value="1"/>
</dbReference>
<feature type="transmembrane region" description="Helical" evidence="9">
    <location>
        <begin position="405"/>
        <end position="424"/>
    </location>
</feature>
<dbReference type="Proteomes" id="UP000179467">
    <property type="component" value="Unassembled WGS sequence"/>
</dbReference>
<evidence type="ECO:0000256" key="1">
    <source>
        <dbReference type="ARBA" id="ARBA00004651"/>
    </source>
</evidence>
<evidence type="ECO:0000256" key="3">
    <source>
        <dbReference type="ARBA" id="ARBA00021069"/>
    </source>
</evidence>
<keyword evidence="5 9" id="KW-0812">Transmembrane</keyword>
<evidence type="ECO:0000256" key="2">
    <source>
        <dbReference type="ARBA" id="ARBA00008220"/>
    </source>
</evidence>
<dbReference type="GO" id="GO:0005886">
    <property type="term" value="C:plasma membrane"/>
    <property type="evidence" value="ECO:0007669"/>
    <property type="project" value="UniProtKB-SubCell"/>
</dbReference>
<feature type="transmembrane region" description="Helical" evidence="9">
    <location>
        <begin position="89"/>
        <end position="117"/>
    </location>
</feature>
<evidence type="ECO:0000256" key="9">
    <source>
        <dbReference type="SAM" id="Phobius"/>
    </source>
</evidence>
<dbReference type="Gene3D" id="1.20.1740.10">
    <property type="entry name" value="Amino acid/polyamine transporter I"/>
    <property type="match status" value="1"/>
</dbReference>
<evidence type="ECO:0000256" key="4">
    <source>
        <dbReference type="ARBA" id="ARBA00022475"/>
    </source>
</evidence>
<feature type="transmembrane region" description="Helical" evidence="9">
    <location>
        <begin position="430"/>
        <end position="448"/>
    </location>
</feature>
<keyword evidence="11" id="KW-1185">Reference proteome</keyword>
<evidence type="ECO:0000256" key="5">
    <source>
        <dbReference type="ARBA" id="ARBA00022692"/>
    </source>
</evidence>
<comment type="caution">
    <text evidence="10">The sequence shown here is derived from an EMBL/GenBank/DDBJ whole genome shotgun (WGS) entry which is preliminary data.</text>
</comment>
<gene>
    <name evidence="10" type="primary">adiC</name>
    <name evidence="10" type="ORF">BHE75_04307</name>
</gene>
<dbReference type="OrthoDB" id="3185104at2"/>
<dbReference type="PANTHER" id="PTHR42770">
    <property type="entry name" value="AMINO ACID TRANSPORTER-RELATED"/>
    <property type="match status" value="1"/>
</dbReference>
<dbReference type="EMBL" id="MIPT01000001">
    <property type="protein sequence ID" value="OHT22281.1"/>
    <property type="molecule type" value="Genomic_DNA"/>
</dbReference>
<name>A0A1S1HLI1_9SPHN</name>
<feature type="transmembrane region" description="Helical" evidence="9">
    <location>
        <begin position="376"/>
        <end position="393"/>
    </location>
</feature>
<feature type="transmembrane region" description="Helical" evidence="9">
    <location>
        <begin position="282"/>
        <end position="302"/>
    </location>
</feature>
<comment type="function">
    <text evidence="8">Major component of the acid-resistance (AR) system allowing enteric pathogens to survive the acidic environment in the stomach. Exchanges extracellular arginine for its intracellular decarboxylation product agmatine (Agm) thereby expelling intracellular protons. Probably undergoes several conformational states in order to translocate the substrate across the membrane; keeps the substrate accessible to only 1 side of the membrane at a time by opening and closing 3 membrane-internal gates.</text>
</comment>
<dbReference type="InterPro" id="IPR002293">
    <property type="entry name" value="AA/rel_permease1"/>
</dbReference>
<dbReference type="InterPro" id="IPR050367">
    <property type="entry name" value="APC_superfamily"/>
</dbReference>
<feature type="transmembrane region" description="Helical" evidence="9">
    <location>
        <begin position="199"/>
        <end position="219"/>
    </location>
</feature>
<feature type="transmembrane region" description="Helical" evidence="9">
    <location>
        <begin position="129"/>
        <end position="147"/>
    </location>
</feature>
<protein>
    <recommendedName>
        <fullName evidence="3">Arginine/agmatine antiporter</fullName>
    </recommendedName>
</protein>
<organism evidence="10 11">
    <name type="scientific">Edaphosphingomonas haloaromaticamans</name>
    <dbReference type="NCBI Taxonomy" id="653954"/>
    <lineage>
        <taxon>Bacteria</taxon>
        <taxon>Pseudomonadati</taxon>
        <taxon>Pseudomonadota</taxon>
        <taxon>Alphaproteobacteria</taxon>
        <taxon>Sphingomonadales</taxon>
        <taxon>Rhizorhabdaceae</taxon>
        <taxon>Edaphosphingomonas</taxon>
    </lineage>
</organism>
<sequence length="458" mass="48148">MTSPPETAPSAGRSLGLIACSALVVGNVIGSGFFLSPAALAPYGYVALIGWVMMSAVAMCIALVFARLAGLLPGAGGPYAYARHAFGSFAGFIVAWAYWISMWVSQPAIALTFVGYLRVFLPDILGDPILSTLVALAALWGVALVNIHSVRAAGLFQSIVVAMKLLPFIAIGTIGLFWVDPSRLFLPIEVPADAAAGNFPVLSALAATMPLIMFAFLGIESSTVPADDVVDPARTIPRATMLGTLLCALIFIFCTVAVMGVVPREVLSVSSSPFADAASMMWGKWAGWTLAGAVVLSSLAALNGWTLVMAQVPLAAARDDLFPPVFARLNRNGVPSIGIVISIGLSSFVLCLQATGLSTLIGVYRELINLSTTAEMVPYVFCAAAEGVILGFAVRARGGRRRIRLFTFVSLIAFLFSLITIFGAGASAGLWTMVLMLLGLPIYAWALLRREAEGKPPL</sequence>
<keyword evidence="6 9" id="KW-1133">Transmembrane helix</keyword>
<keyword evidence="7 9" id="KW-0472">Membrane</keyword>
<dbReference type="RefSeq" id="WP_070935266.1">
    <property type="nucleotide sequence ID" value="NZ_MIPT01000001.1"/>
</dbReference>
<comment type="similarity">
    <text evidence="2">Belongs to the amino acid-polyamine-organocation (APC) superfamily. Basic amino acid/polyamine antiporter (APA) (TC 2.A.3.2) family.</text>
</comment>
<dbReference type="AlphaFoldDB" id="A0A1S1HLI1"/>
<dbReference type="GO" id="GO:0022857">
    <property type="term" value="F:transmembrane transporter activity"/>
    <property type="evidence" value="ECO:0007669"/>
    <property type="project" value="InterPro"/>
</dbReference>
<feature type="transmembrane region" description="Helical" evidence="9">
    <location>
        <begin position="240"/>
        <end position="262"/>
    </location>
</feature>
<feature type="transmembrane region" description="Helical" evidence="9">
    <location>
        <begin position="15"/>
        <end position="39"/>
    </location>
</feature>
<proteinExistence type="inferred from homology"/>
<keyword evidence="4" id="KW-1003">Cell membrane</keyword>
<accession>A0A1S1HLI1</accession>